<organism evidence="11 12">
    <name type="scientific">Commensalibacter papalotli</name>
    <name type="common">ex Botero et al. 2024</name>
    <dbReference type="NCBI Taxonomy" id="2972766"/>
    <lineage>
        <taxon>Bacteria</taxon>
        <taxon>Pseudomonadati</taxon>
        <taxon>Pseudomonadota</taxon>
        <taxon>Alphaproteobacteria</taxon>
        <taxon>Acetobacterales</taxon>
        <taxon>Acetobacteraceae</taxon>
    </lineage>
</organism>
<dbReference type="NCBIfam" id="NF001824">
    <property type="entry name" value="PRK00558.1-5"/>
    <property type="match status" value="1"/>
</dbReference>
<evidence type="ECO:0000256" key="5">
    <source>
        <dbReference type="ARBA" id="ARBA00023204"/>
    </source>
</evidence>
<comment type="subunit">
    <text evidence="7">Interacts with UvrB in an incision complex.</text>
</comment>
<keyword evidence="6 7" id="KW-0742">SOS response</keyword>
<dbReference type="InterPro" id="IPR036876">
    <property type="entry name" value="UVR_dom_sf"/>
</dbReference>
<comment type="function">
    <text evidence="7">The UvrABC repair system catalyzes the recognition and processing of DNA lesions. UvrC both incises the 5' and 3' sides of the lesion. The N-terminal half is responsible for the 3' incision and the C-terminal half is responsible for the 5' incision.</text>
</comment>
<dbReference type="Pfam" id="PF14520">
    <property type="entry name" value="HHH_5"/>
    <property type="match status" value="1"/>
</dbReference>
<evidence type="ECO:0000256" key="7">
    <source>
        <dbReference type="HAMAP-Rule" id="MF_00203"/>
    </source>
</evidence>
<dbReference type="Gene3D" id="3.30.420.340">
    <property type="entry name" value="UvrC, RNAse H endonuclease domain"/>
    <property type="match status" value="1"/>
</dbReference>
<sequence length="636" mass="71827">MLENKAKPYYNENVTKSFYMNNKPNSSLTPVEGVFAIKQALETMPSDAGVYRMINKAGEVLYVGKAKNLKKRVISYTHLSRLSDRIRRMVQQTVSMEIITTYTEAEALLLEANLIKSFKPRYNILLRDDKTYPWLVMSKDEWPRIDKQRGKVTRTNEYWGPFASVWAVNQTLELLQKIFLLRTCTDSVFNSRTRPCLLYQIKRCAGPCDDRISPSEYTHLVEQARLFLSGQTVSIQQQLAEEMEKAASEMDYERAAVLRDRIRAFTYVQSSGVVNPASIMDADIIALYQLSDSCCIQVFFIRGGRNNGNRAFFPTQIEGQSAEEIISAFLGQFYENKPPPQQILLNIGLSELSLMSEALSLKAGYKVTLSLPQKGEKKAVITHAEDNAKGALERKLAETGTQQKLLGQVKALFNLEHIPKRIEIYDNSHMMGSHAYGVMVVAGPDGFNKSAYRKFSIKSSISPGDDFGMMREVFSRRFAKGKNTDRENWPDILLIDGGAGQFSAVDSILTELEITDIKLICIAKGKDRNAGREWFFTKDQEPFQLAIQDPVLYYLQRLRDEAHRFAITTHRSGRSKAIQRSELDDIPGVGANRKRLLLNHFGSAKAVKAASLSDITAIPGINQTLAEVIYGHFRSE</sequence>
<dbReference type="SUPFAM" id="SSF46600">
    <property type="entry name" value="C-terminal UvrC-binding domain of UvrB"/>
    <property type="match status" value="1"/>
</dbReference>
<dbReference type="EMBL" id="CAMXCH010000001">
    <property type="protein sequence ID" value="CAI3924715.1"/>
    <property type="molecule type" value="Genomic_DNA"/>
</dbReference>
<keyword evidence="4 7" id="KW-0267">Excision nuclease</keyword>
<reference evidence="11" key="1">
    <citation type="submission" date="2022-10" db="EMBL/GenBank/DDBJ databases">
        <authorList>
            <person name="Botero Cardona J."/>
        </authorList>
    </citation>
    <scope>NUCLEOTIDE SEQUENCE</scope>
    <source>
        <strain evidence="11">R-83534</strain>
    </source>
</reference>
<dbReference type="Gene3D" id="3.40.1440.10">
    <property type="entry name" value="GIY-YIG endonuclease"/>
    <property type="match status" value="1"/>
</dbReference>
<evidence type="ECO:0000256" key="4">
    <source>
        <dbReference type="ARBA" id="ARBA00022881"/>
    </source>
</evidence>
<dbReference type="InterPro" id="IPR004791">
    <property type="entry name" value="UvrC"/>
</dbReference>
<dbReference type="SMART" id="SM00465">
    <property type="entry name" value="GIYc"/>
    <property type="match status" value="1"/>
</dbReference>
<keyword evidence="2 7" id="KW-0227">DNA damage</keyword>
<dbReference type="Gene3D" id="4.10.860.10">
    <property type="entry name" value="UVR domain"/>
    <property type="match status" value="1"/>
</dbReference>
<dbReference type="InterPro" id="IPR038476">
    <property type="entry name" value="UvrC_RNase_H_dom_sf"/>
</dbReference>
<dbReference type="PANTHER" id="PTHR30562">
    <property type="entry name" value="UVRC/OXIDOREDUCTASE"/>
    <property type="match status" value="1"/>
</dbReference>
<comment type="caution">
    <text evidence="11">The sequence shown here is derived from an EMBL/GenBank/DDBJ whole genome shotgun (WGS) entry which is preliminary data.</text>
</comment>
<dbReference type="InterPro" id="IPR010994">
    <property type="entry name" value="RuvA_2-like"/>
</dbReference>
<dbReference type="Gene3D" id="1.10.150.20">
    <property type="entry name" value="5' to 3' exonuclease, C-terminal subdomain"/>
    <property type="match status" value="1"/>
</dbReference>
<dbReference type="Pfam" id="PF02151">
    <property type="entry name" value="UVR"/>
    <property type="match status" value="1"/>
</dbReference>
<dbReference type="SUPFAM" id="SSF47781">
    <property type="entry name" value="RuvA domain 2-like"/>
    <property type="match status" value="1"/>
</dbReference>
<dbReference type="PROSITE" id="PS50151">
    <property type="entry name" value="UVR"/>
    <property type="match status" value="1"/>
</dbReference>
<dbReference type="NCBIfam" id="TIGR00194">
    <property type="entry name" value="uvrC"/>
    <property type="match status" value="1"/>
</dbReference>
<dbReference type="InterPro" id="IPR047296">
    <property type="entry name" value="GIY-YIG_UvrC_Cho"/>
</dbReference>
<dbReference type="InterPro" id="IPR003583">
    <property type="entry name" value="Hlx-hairpin-Hlx_DNA-bd_motif"/>
</dbReference>
<accession>A0ABM9HIZ9</accession>
<dbReference type="PANTHER" id="PTHR30562:SF1">
    <property type="entry name" value="UVRABC SYSTEM PROTEIN C"/>
    <property type="match status" value="1"/>
</dbReference>
<dbReference type="InterPro" id="IPR001162">
    <property type="entry name" value="UvrC_RNase_H_dom"/>
</dbReference>
<dbReference type="Proteomes" id="UP001154272">
    <property type="component" value="Unassembled WGS sequence"/>
</dbReference>
<keyword evidence="5 7" id="KW-0234">DNA repair</keyword>
<comment type="subcellular location">
    <subcellularLocation>
        <location evidence="7">Cytoplasm</location>
    </subcellularLocation>
</comment>
<comment type="similarity">
    <text evidence="7">Belongs to the UvrC family.</text>
</comment>
<evidence type="ECO:0000256" key="6">
    <source>
        <dbReference type="ARBA" id="ARBA00023236"/>
    </source>
</evidence>
<dbReference type="HAMAP" id="MF_00203">
    <property type="entry name" value="UvrC"/>
    <property type="match status" value="1"/>
</dbReference>
<feature type="domain" description="UvrC family homology region profile" evidence="10">
    <location>
        <begin position="295"/>
        <end position="509"/>
    </location>
</feature>
<dbReference type="PROSITE" id="PS50165">
    <property type="entry name" value="UVRC"/>
    <property type="match status" value="1"/>
</dbReference>
<dbReference type="InterPro" id="IPR000305">
    <property type="entry name" value="GIY-YIG_endonuc"/>
</dbReference>
<dbReference type="Pfam" id="PF22920">
    <property type="entry name" value="UvrC_RNaseH"/>
    <property type="match status" value="1"/>
</dbReference>
<dbReference type="SUPFAM" id="SSF82771">
    <property type="entry name" value="GIY-YIG endonuclease"/>
    <property type="match status" value="1"/>
</dbReference>
<evidence type="ECO:0000256" key="2">
    <source>
        <dbReference type="ARBA" id="ARBA00022763"/>
    </source>
</evidence>
<dbReference type="SMART" id="SM00278">
    <property type="entry name" value="HhH1"/>
    <property type="match status" value="2"/>
</dbReference>
<evidence type="ECO:0000313" key="11">
    <source>
        <dbReference type="EMBL" id="CAI3924715.1"/>
    </source>
</evidence>
<keyword evidence="1 7" id="KW-0963">Cytoplasm</keyword>
<keyword evidence="12" id="KW-1185">Reference proteome</keyword>
<dbReference type="InterPro" id="IPR050066">
    <property type="entry name" value="UvrABC_protein_C"/>
</dbReference>
<dbReference type="Pfam" id="PF08459">
    <property type="entry name" value="UvrC_RNaseH_dom"/>
    <property type="match status" value="1"/>
</dbReference>
<evidence type="ECO:0000256" key="1">
    <source>
        <dbReference type="ARBA" id="ARBA00022490"/>
    </source>
</evidence>
<dbReference type="InterPro" id="IPR035901">
    <property type="entry name" value="GIY-YIG_endonuc_sf"/>
</dbReference>
<dbReference type="PROSITE" id="PS50164">
    <property type="entry name" value="GIY_YIG"/>
    <property type="match status" value="1"/>
</dbReference>
<evidence type="ECO:0000259" key="8">
    <source>
        <dbReference type="PROSITE" id="PS50151"/>
    </source>
</evidence>
<evidence type="ECO:0000259" key="9">
    <source>
        <dbReference type="PROSITE" id="PS50164"/>
    </source>
</evidence>
<feature type="domain" description="UVR" evidence="8">
    <location>
        <begin position="233"/>
        <end position="268"/>
    </location>
</feature>
<dbReference type="Pfam" id="PF01541">
    <property type="entry name" value="GIY-YIG"/>
    <property type="match status" value="1"/>
</dbReference>
<name>A0ABM9HIZ9_9PROT</name>
<evidence type="ECO:0000313" key="12">
    <source>
        <dbReference type="Proteomes" id="UP001154272"/>
    </source>
</evidence>
<evidence type="ECO:0000256" key="3">
    <source>
        <dbReference type="ARBA" id="ARBA00022769"/>
    </source>
</evidence>
<feature type="domain" description="GIY-YIG" evidence="9">
    <location>
        <begin position="46"/>
        <end position="124"/>
    </location>
</feature>
<gene>
    <name evidence="7" type="primary">uvrC</name>
    <name evidence="11" type="ORF">R83534S58_LOCUS158</name>
</gene>
<dbReference type="CDD" id="cd10434">
    <property type="entry name" value="GIY-YIG_UvrC_Cho"/>
    <property type="match status" value="1"/>
</dbReference>
<keyword evidence="3 7" id="KW-0228">DNA excision</keyword>
<dbReference type="InterPro" id="IPR001943">
    <property type="entry name" value="UVR_dom"/>
</dbReference>
<evidence type="ECO:0000259" key="10">
    <source>
        <dbReference type="PROSITE" id="PS50165"/>
    </source>
</evidence>
<proteinExistence type="inferred from homology"/>
<protein>
    <recommendedName>
        <fullName evidence="7">UvrABC system protein C</fullName>
        <shortName evidence="7">Protein UvrC</shortName>
    </recommendedName>
    <alternativeName>
        <fullName evidence="7">Excinuclease ABC subunit C</fullName>
    </alternativeName>
</protein>